<dbReference type="EMBL" id="VFJC01000009">
    <property type="protein sequence ID" value="KAB5567349.1"/>
    <property type="molecule type" value="Genomic_DNA"/>
</dbReference>
<organism evidence="3 4">
    <name type="scientific">Pangasianodon hypophthalmus</name>
    <name type="common">Striped catfish</name>
    <name type="synonym">Helicophagus hypophthalmus</name>
    <dbReference type="NCBI Taxonomy" id="310915"/>
    <lineage>
        <taxon>Eukaryota</taxon>
        <taxon>Metazoa</taxon>
        <taxon>Chordata</taxon>
        <taxon>Craniata</taxon>
        <taxon>Vertebrata</taxon>
        <taxon>Euteleostomi</taxon>
        <taxon>Actinopterygii</taxon>
        <taxon>Neopterygii</taxon>
        <taxon>Teleostei</taxon>
        <taxon>Ostariophysi</taxon>
        <taxon>Siluriformes</taxon>
        <taxon>Pangasiidae</taxon>
        <taxon>Pangasianodon</taxon>
    </lineage>
</organism>
<dbReference type="PANTHER" id="PTHR16015">
    <property type="entry name" value="TRANSMEMBRANE PROTEIN 51"/>
    <property type="match status" value="1"/>
</dbReference>
<evidence type="ECO:0000313" key="3">
    <source>
        <dbReference type="EMBL" id="KAB5567349.1"/>
    </source>
</evidence>
<proteinExistence type="predicted"/>
<reference evidence="3 4" key="1">
    <citation type="submission" date="2019-06" db="EMBL/GenBank/DDBJ databases">
        <title>A chromosome-scale genome assembly of the striped catfish, Pangasianodon hypophthalmus.</title>
        <authorList>
            <person name="Wen M."/>
            <person name="Zahm M."/>
            <person name="Roques C."/>
            <person name="Cabau C."/>
            <person name="Klopp C."/>
            <person name="Donnadieu C."/>
            <person name="Jouanno E."/>
            <person name="Avarre J.-C."/>
            <person name="Campet M."/>
            <person name="Ha T.T.T."/>
            <person name="Dugue R."/>
            <person name="Lampietro C."/>
            <person name="Louis A."/>
            <person name="Herpin A."/>
            <person name="Echchiki A."/>
            <person name="Berthelot C."/>
            <person name="Parey E."/>
            <person name="Roest-Crollius H."/>
            <person name="Braasch I."/>
            <person name="Postlethwait J."/>
            <person name="Bobe J."/>
            <person name="Montfort J."/>
            <person name="Bouchez O."/>
            <person name="Begum T."/>
            <person name="Schartl M."/>
            <person name="Guiguen Y."/>
        </authorList>
    </citation>
    <scope>NUCLEOTIDE SEQUENCE [LARGE SCALE GENOMIC DNA]</scope>
    <source>
        <strain evidence="3 4">Indonesia</strain>
        <tissue evidence="3">Blood</tissue>
    </source>
</reference>
<accession>A0A5N5NJM6</accession>
<comment type="caution">
    <text evidence="3">The sequence shown here is derived from an EMBL/GenBank/DDBJ whole genome shotgun (WGS) entry which is preliminary data.</text>
</comment>
<protein>
    <recommendedName>
        <fullName evidence="5">Transmembrane protein 51</fullName>
    </recommendedName>
</protein>
<keyword evidence="4" id="KW-1185">Reference proteome</keyword>
<evidence type="ECO:0000256" key="2">
    <source>
        <dbReference type="SAM" id="Phobius"/>
    </source>
</evidence>
<dbReference type="Pfam" id="PF15345">
    <property type="entry name" value="TMEM51"/>
    <property type="match status" value="1"/>
</dbReference>
<feature type="region of interest" description="Disordered" evidence="1">
    <location>
        <begin position="242"/>
        <end position="317"/>
    </location>
</feature>
<evidence type="ECO:0008006" key="5">
    <source>
        <dbReference type="Google" id="ProtNLM"/>
    </source>
</evidence>
<dbReference type="AlphaFoldDB" id="A0A5N5NJM6"/>
<dbReference type="InterPro" id="IPR029265">
    <property type="entry name" value="TMEM51"/>
</dbReference>
<dbReference type="Proteomes" id="UP000327468">
    <property type="component" value="Chromosome 8"/>
</dbReference>
<name>A0A5N5NJM6_PANHP</name>
<evidence type="ECO:0000313" key="4">
    <source>
        <dbReference type="Proteomes" id="UP000327468"/>
    </source>
</evidence>
<evidence type="ECO:0000256" key="1">
    <source>
        <dbReference type="SAM" id="MobiDB-lite"/>
    </source>
</evidence>
<feature type="transmembrane region" description="Helical" evidence="2">
    <location>
        <begin position="106"/>
        <end position="128"/>
    </location>
</feature>
<feature type="region of interest" description="Disordered" evidence="1">
    <location>
        <begin position="177"/>
        <end position="203"/>
    </location>
</feature>
<dbReference type="PANTHER" id="PTHR16015:SF0">
    <property type="entry name" value="TRANSMEMBRANE PROTEIN 51"/>
    <property type="match status" value="1"/>
</dbReference>
<keyword evidence="2" id="KW-0472">Membrane</keyword>
<sequence>MESLNSTLEPLPSEPQVAALLKRSVTVPGPSHLITCHRGEAIHCRIPLQELTSIRDRARVEELEEGASEGASEGAGDSSSLDMSYSSQTPPDSSSNSSSSSSASQYATAALGVGLLVLGIVMILWSVVPVGAAVNNSQSIDGQVKNTSSVGFVLLGTGVAMLLLSLFLGIQNKYRAQRQPNSNTNTEQGQQGDRQPEEAEQYTVPSYEEVVGSAQYPISQFSPRQNSTTHLPAYDELMETTQDEVEGAGPCADKNGADNSTHILPHRTDRPGLKLLPLKTRRKSSSSSPQVTVSSIEPLTPPPQYEENPPELLPATQ</sequence>
<gene>
    <name evidence="3" type="ORF">PHYPO_G00231760</name>
</gene>
<keyword evidence="2" id="KW-1133">Transmembrane helix</keyword>
<keyword evidence="2" id="KW-0812">Transmembrane</keyword>
<feature type="compositionally biased region" description="Low complexity" evidence="1">
    <location>
        <begin position="68"/>
        <end position="102"/>
    </location>
</feature>
<feature type="transmembrane region" description="Helical" evidence="2">
    <location>
        <begin position="148"/>
        <end position="170"/>
    </location>
</feature>
<feature type="region of interest" description="Disordered" evidence="1">
    <location>
        <begin position="62"/>
        <end position="102"/>
    </location>
</feature>
<feature type="compositionally biased region" description="Polar residues" evidence="1">
    <location>
        <begin position="178"/>
        <end position="193"/>
    </location>
</feature>
<feature type="compositionally biased region" description="Low complexity" evidence="1">
    <location>
        <begin position="285"/>
        <end position="295"/>
    </location>
</feature>